<accession>A0A0N7MVP9</accession>
<accession>A0A0P1LPD1</accession>
<evidence type="ECO:0000313" key="3">
    <source>
        <dbReference type="EMBL" id="CUU00751.1"/>
    </source>
</evidence>
<protein>
    <recommendedName>
        <fullName evidence="6">PorV/PorQ family protein</fullName>
    </recommendedName>
</protein>
<dbReference type="STRING" id="1633631.GCA_001442925_00071"/>
<accession>A0A0P1M9R1</accession>
<dbReference type="Proteomes" id="UP000182011">
    <property type="component" value="Unassembled WGS sequence"/>
</dbReference>
<feature type="chain" id="PRO_5030012040" description="PorV/PorQ family protein" evidence="1">
    <location>
        <begin position="23"/>
        <end position="322"/>
    </location>
</feature>
<feature type="signal peptide" evidence="1">
    <location>
        <begin position="1"/>
        <end position="22"/>
    </location>
</feature>
<keyword evidence="1" id="KW-0732">Signal</keyword>
<dbReference type="EMBL" id="CZVI01000007">
    <property type="protein sequence ID" value="CUS83566.1"/>
    <property type="molecule type" value="Genomic_DNA"/>
</dbReference>
<accession>A0A0P1LEY1</accession>
<dbReference type="AlphaFoldDB" id="A0A0N7MVP9"/>
<evidence type="ECO:0000256" key="1">
    <source>
        <dbReference type="SAM" id="SignalP"/>
    </source>
</evidence>
<name>A0A0N7MVP9_9BACT</name>
<accession>A0A0P1NZ20</accession>
<reference evidence="3 4" key="1">
    <citation type="submission" date="2015-11" db="EMBL/GenBank/DDBJ databases">
        <authorList>
            <person name="Zhang Y."/>
            <person name="Guo Z."/>
        </authorList>
    </citation>
    <scope>NUCLEOTIDE SEQUENCE [LARGE SCALE GENOMIC DNA]</scope>
    <source>
        <strain evidence="3">JGI-4</strain>
    </source>
</reference>
<organism evidence="3 4">
    <name type="scientific">Candidatus Kryptonium thompsonii</name>
    <dbReference type="NCBI Taxonomy" id="1633631"/>
    <lineage>
        <taxon>Bacteria</taxon>
        <taxon>Pseudomonadati</taxon>
        <taxon>Candidatus Kryptoniota</taxon>
        <taxon>Candidatus Kryptonium</taxon>
    </lineage>
</organism>
<accession>A0A0P1M6Y7</accession>
<sequence length="322" mass="36610">MVKYSLFNKKIIALFLCFNLFAINVVSQHISTASFSRLGFGSRGIALSNAMNSVIYGEVTGYYNPAVLPFSNLKMASLTFGILSLDRELDFLHYTQSLYPTAGFSIFLIRAGVKNIDSRDVDGHHIENLSTSEFQLGFAFSNRIIEKLSAGLSLKFYYNKLYREMKTQTLGIDFGVLFKFNDNITVGASIHDINAKYKWDSSIIYQEKGRTIVETFPKTISLGLTYAIKDIFFTSIEYDNIGREKFFNLGSELYPLYFITDGFKQSLAIRGGVRLFQNYLDFSLGFGLSRKIGNFVVFFDYAYRFERYSPSGMQLLTLGLKL</sequence>
<dbReference type="SUPFAM" id="SSF56935">
    <property type="entry name" value="Porins"/>
    <property type="match status" value="1"/>
</dbReference>
<accession>A0A0P1LSS0</accession>
<dbReference type="Gene3D" id="2.40.160.60">
    <property type="entry name" value="Outer membrane protein transport protein (OMPP1/FadL/TodX)"/>
    <property type="match status" value="1"/>
</dbReference>
<evidence type="ECO:0000313" key="2">
    <source>
        <dbReference type="EMBL" id="CUS83566.1"/>
    </source>
</evidence>
<reference evidence="2 5" key="2">
    <citation type="submission" date="2015-11" db="EMBL/GenBank/DDBJ databases">
        <authorList>
            <person name="Varghese N."/>
        </authorList>
    </citation>
    <scope>NUCLEOTIDE SEQUENCE [LARGE SCALE GENOMIC DNA]</scope>
    <source>
        <strain evidence="2 5">JGI-8</strain>
    </source>
</reference>
<dbReference type="EMBL" id="FAOP01000001">
    <property type="protein sequence ID" value="CUU00751.1"/>
    <property type="molecule type" value="Genomic_DNA"/>
</dbReference>
<dbReference type="Proteomes" id="UP000182200">
    <property type="component" value="Unassembled WGS sequence"/>
</dbReference>
<gene>
    <name evidence="3" type="ORF">JGI4_00071</name>
    <name evidence="2" type="ORF">JGI8_00708</name>
</gene>
<accession>A0A0P1LAD5</accession>
<keyword evidence="5" id="KW-1185">Reference proteome</keyword>
<evidence type="ECO:0000313" key="5">
    <source>
        <dbReference type="Proteomes" id="UP000182200"/>
    </source>
</evidence>
<evidence type="ECO:0008006" key="6">
    <source>
        <dbReference type="Google" id="ProtNLM"/>
    </source>
</evidence>
<proteinExistence type="predicted"/>
<accession>A0A0S4MRZ2</accession>
<evidence type="ECO:0000313" key="4">
    <source>
        <dbReference type="Proteomes" id="UP000182011"/>
    </source>
</evidence>